<protein>
    <submittedName>
        <fullName evidence="1">Uncharacterized protein</fullName>
    </submittedName>
</protein>
<name>A0A699RAB7_TANCI</name>
<organism evidence="1">
    <name type="scientific">Tanacetum cinerariifolium</name>
    <name type="common">Dalmatian daisy</name>
    <name type="synonym">Chrysanthemum cinerariifolium</name>
    <dbReference type="NCBI Taxonomy" id="118510"/>
    <lineage>
        <taxon>Eukaryota</taxon>
        <taxon>Viridiplantae</taxon>
        <taxon>Streptophyta</taxon>
        <taxon>Embryophyta</taxon>
        <taxon>Tracheophyta</taxon>
        <taxon>Spermatophyta</taxon>
        <taxon>Magnoliopsida</taxon>
        <taxon>eudicotyledons</taxon>
        <taxon>Gunneridae</taxon>
        <taxon>Pentapetalae</taxon>
        <taxon>asterids</taxon>
        <taxon>campanulids</taxon>
        <taxon>Asterales</taxon>
        <taxon>Asteraceae</taxon>
        <taxon>Asteroideae</taxon>
        <taxon>Anthemideae</taxon>
        <taxon>Anthemidinae</taxon>
        <taxon>Tanacetum</taxon>
    </lineage>
</organism>
<evidence type="ECO:0000313" key="1">
    <source>
        <dbReference type="EMBL" id="GFC79934.1"/>
    </source>
</evidence>
<gene>
    <name evidence="1" type="ORF">Tci_851904</name>
</gene>
<sequence>MAALRYMDEHNKVGYLLKPIGSDDYHQIINFLRASYIRSPELGPSAIQATIDETPYTITEDLVRSQLQLADDGG</sequence>
<feature type="non-terminal residue" evidence="1">
    <location>
        <position position="74"/>
    </location>
</feature>
<dbReference type="AlphaFoldDB" id="A0A699RAB7"/>
<proteinExistence type="predicted"/>
<accession>A0A699RAB7</accession>
<reference evidence="1" key="1">
    <citation type="journal article" date="2019" name="Sci. Rep.">
        <title>Draft genome of Tanacetum cinerariifolium, the natural source of mosquito coil.</title>
        <authorList>
            <person name="Yamashiro T."/>
            <person name="Shiraishi A."/>
            <person name="Satake H."/>
            <person name="Nakayama K."/>
        </authorList>
    </citation>
    <scope>NUCLEOTIDE SEQUENCE</scope>
</reference>
<comment type="caution">
    <text evidence="1">The sequence shown here is derived from an EMBL/GenBank/DDBJ whole genome shotgun (WGS) entry which is preliminary data.</text>
</comment>
<dbReference type="EMBL" id="BKCJ011072736">
    <property type="protein sequence ID" value="GFC79934.1"/>
    <property type="molecule type" value="Genomic_DNA"/>
</dbReference>